<organism evidence="1">
    <name type="scientific">marine sediment metagenome</name>
    <dbReference type="NCBI Taxonomy" id="412755"/>
    <lineage>
        <taxon>unclassified sequences</taxon>
        <taxon>metagenomes</taxon>
        <taxon>ecological metagenomes</taxon>
    </lineage>
</organism>
<comment type="caution">
    <text evidence="1">The sequence shown here is derived from an EMBL/GenBank/DDBJ whole genome shotgun (WGS) entry which is preliminary data.</text>
</comment>
<protein>
    <submittedName>
        <fullName evidence="1">Uncharacterized protein</fullName>
    </submittedName>
</protein>
<name>A0A0F8Z4W6_9ZZZZ</name>
<accession>A0A0F8Z4W6</accession>
<evidence type="ECO:0000313" key="1">
    <source>
        <dbReference type="EMBL" id="KKK88813.1"/>
    </source>
</evidence>
<feature type="non-terminal residue" evidence="1">
    <location>
        <position position="246"/>
    </location>
</feature>
<dbReference type="InterPro" id="IPR036116">
    <property type="entry name" value="FN3_sf"/>
</dbReference>
<gene>
    <name evidence="1" type="ORF">LCGC14_2739370</name>
</gene>
<proteinExistence type="predicted"/>
<sequence>MSLATGHFQMVQTIDGETDRNLTDKYGGSGALLHSNVTGLGTESGDLHYVTAEFSSGVGESFFRIDTPPIFFSSPTVKVRWQVTAGDETDTNFRILIVQGILFGGVLLNQVELGEWIIAEGSFIDLGIELSTWYIQEVSLNLALVTARDSLWVNVSFTGGFFRASWVALQASFPYSSGETPTFKNYANGLTPITPPPSVRAEGTTGETSYCYRVVPCNAKGCGPASEEIIVVDGNALLDATNHICL</sequence>
<dbReference type="EMBL" id="LAZR01049790">
    <property type="protein sequence ID" value="KKK88813.1"/>
    <property type="molecule type" value="Genomic_DNA"/>
</dbReference>
<dbReference type="AlphaFoldDB" id="A0A0F8Z4W6"/>
<reference evidence="1" key="1">
    <citation type="journal article" date="2015" name="Nature">
        <title>Complex archaea that bridge the gap between prokaryotes and eukaryotes.</title>
        <authorList>
            <person name="Spang A."/>
            <person name="Saw J.H."/>
            <person name="Jorgensen S.L."/>
            <person name="Zaremba-Niedzwiedzka K."/>
            <person name="Martijn J."/>
            <person name="Lind A.E."/>
            <person name="van Eijk R."/>
            <person name="Schleper C."/>
            <person name="Guy L."/>
            <person name="Ettema T.J."/>
        </authorList>
    </citation>
    <scope>NUCLEOTIDE SEQUENCE</scope>
</reference>
<dbReference type="SUPFAM" id="SSF49265">
    <property type="entry name" value="Fibronectin type III"/>
    <property type="match status" value="1"/>
</dbReference>